<feature type="compositionally biased region" description="Low complexity" evidence="1">
    <location>
        <begin position="40"/>
        <end position="54"/>
    </location>
</feature>
<gene>
    <name evidence="2" type="ordered locus">AciPR4_1213</name>
</gene>
<dbReference type="AlphaFoldDB" id="E8UYF0"/>
<dbReference type="Proteomes" id="UP000006844">
    <property type="component" value="Chromosome"/>
</dbReference>
<feature type="region of interest" description="Disordered" evidence="1">
    <location>
        <begin position="39"/>
        <end position="74"/>
    </location>
</feature>
<evidence type="ECO:0000313" key="3">
    <source>
        <dbReference type="Proteomes" id="UP000006844"/>
    </source>
</evidence>
<evidence type="ECO:0000256" key="1">
    <source>
        <dbReference type="SAM" id="MobiDB-lite"/>
    </source>
</evidence>
<dbReference type="eggNOG" id="ENOG502ZAQP">
    <property type="taxonomic scope" value="Bacteria"/>
</dbReference>
<reference evidence="2 3" key="1">
    <citation type="journal article" date="2012" name="Stand. Genomic Sci.">
        <title>Complete genome sequence of Terriglobus saanensis type strain SP1PR4(T), an Acidobacteria from tundra soil.</title>
        <authorList>
            <person name="Rawat S.R."/>
            <person name="Mannisto M.K."/>
            <person name="Starovoytov V."/>
            <person name="Goodwin L."/>
            <person name="Nolan M."/>
            <person name="Hauser L."/>
            <person name="Land M."/>
            <person name="Davenport K.W."/>
            <person name="Woyke T."/>
            <person name="Haggblom M.M."/>
        </authorList>
    </citation>
    <scope>NUCLEOTIDE SEQUENCE</scope>
    <source>
        <strain evidence="3">ATCC BAA-1853 / DSM 23119 / SP1PR4</strain>
    </source>
</reference>
<dbReference type="HOGENOM" id="CLU_350796_0_0_0"/>
<dbReference type="RefSeq" id="WP_013567771.1">
    <property type="nucleotide sequence ID" value="NC_014963.1"/>
</dbReference>
<keyword evidence="3" id="KW-1185">Reference proteome</keyword>
<dbReference type="KEGG" id="tsa:AciPR4_1213"/>
<dbReference type="STRING" id="401053.AciPR4_1213"/>
<dbReference type="SUPFAM" id="SSF56935">
    <property type="entry name" value="Porins"/>
    <property type="match status" value="1"/>
</dbReference>
<dbReference type="EMBL" id="CP002467">
    <property type="protein sequence ID" value="ADV82038.1"/>
    <property type="molecule type" value="Genomic_DNA"/>
</dbReference>
<protein>
    <submittedName>
        <fullName evidence="2">Uncharacterized protein</fullName>
    </submittedName>
</protein>
<dbReference type="OrthoDB" id="104098at2"/>
<accession>E8UYF0</accession>
<evidence type="ECO:0000313" key="2">
    <source>
        <dbReference type="EMBL" id="ADV82038.1"/>
    </source>
</evidence>
<sequence>MTNSLLTLHILKAPRLGGFAMVAFCMGMFSMAFPRAEAQTSQPPATRSTAPSAPLTVPPPAQTPTKPSPDSAPVTPTDNIRFGYAIHQSIDFGTHVVSQSGSGAMYATLVNIQSGPRILDFSLNMVWAHPGHPLLFDHLSSTSFGYGGDPNNVSTLNFSKGKLYDFRGTFRRDRQYSDYDLLVNPLIPSTSLPYVPVLHSPHLFNTVRRMTDLNLTLEPLARFSVRTGYSHIISQGPSNSTIHEGGEGLLTQFWRNGTDTWNGGLDWKVDPHTTISFDEFIMHYKGDTHWQLTGLNNVLSNGAPVALGIDLSSVWATPCAAPFTTSGTVNPTCNAFLGYSRSAPTRTLTPTEQLRFQSASIPRLTLNGRVLYSATTSNLSNYNETFNGLVSRSALRESVVTGSARIRRINVNGDLSLTWQITPKLAATNLYNFADFRIPGTNSFTETNYAGTTLLAAPGATTTTTTQDHQFLNQKTKTDTFLMIWDATPRARVDGGFRYRSRIITNAAGEFVPIHEDWGLFGVALRPTPLLRVNFNVEAMYADKSFTRISPRQMQHYILRTTYKPHDWLTFNGTVNIRESRDNVQTVNHLEHNRDFSFGTSFSRNSHWSFDVNYSYDDVFASTLQCYASTPAPPTAIVAPAVCVAAATPFASTGYYNAPTQFVSFGFMVNPVKKVHLNGGYRVSAVNGTTDAINIRQVPGSLQSQFHTPYANVAYDLAPNWMWKGDYNFYGYGEGGPSGPTLPRSFHGNICTLAVHYAF</sequence>
<name>E8UYF0_TERSS</name>
<proteinExistence type="predicted"/>
<organism evidence="2 3">
    <name type="scientific">Terriglobus saanensis (strain ATCC BAA-1853 / DSM 23119 / SP1PR4)</name>
    <dbReference type="NCBI Taxonomy" id="401053"/>
    <lineage>
        <taxon>Bacteria</taxon>
        <taxon>Pseudomonadati</taxon>
        <taxon>Acidobacteriota</taxon>
        <taxon>Terriglobia</taxon>
        <taxon>Terriglobales</taxon>
        <taxon>Acidobacteriaceae</taxon>
        <taxon>Terriglobus</taxon>
    </lineage>
</organism>